<keyword evidence="7" id="KW-0539">Nucleus</keyword>
<dbReference type="GeneTree" id="ENSGT00440000038603"/>
<dbReference type="SUPFAM" id="SSF56808">
    <property type="entry name" value="Ribosomal protein L1"/>
    <property type="match status" value="1"/>
</dbReference>
<feature type="compositionally biased region" description="Basic and acidic residues" evidence="11">
    <location>
        <begin position="378"/>
        <end position="387"/>
    </location>
</feature>
<reference evidence="12" key="2">
    <citation type="submission" date="2025-09" db="UniProtKB">
        <authorList>
            <consortium name="Ensembl"/>
        </authorList>
    </citation>
    <scope>IDENTIFICATION</scope>
</reference>
<name>A0A2K5EKX0_AOTNA</name>
<dbReference type="STRING" id="37293.ENSANAP00000033878"/>
<feature type="region of interest" description="Disordered" evidence="11">
    <location>
        <begin position="278"/>
        <end position="492"/>
    </location>
</feature>
<evidence type="ECO:0000256" key="1">
    <source>
        <dbReference type="ARBA" id="ARBA00004604"/>
    </source>
</evidence>
<dbReference type="GO" id="GO:0005730">
    <property type="term" value="C:nucleolus"/>
    <property type="evidence" value="ECO:0007669"/>
    <property type="project" value="UniProtKB-SubCell"/>
</dbReference>
<keyword evidence="2" id="KW-1017">Isopeptide bond</keyword>
<evidence type="ECO:0000256" key="2">
    <source>
        <dbReference type="ARBA" id="ARBA00022499"/>
    </source>
</evidence>
<evidence type="ECO:0000256" key="8">
    <source>
        <dbReference type="ARBA" id="ARBA00054167"/>
    </source>
</evidence>
<dbReference type="Proteomes" id="UP000233020">
    <property type="component" value="Unplaced"/>
</dbReference>
<feature type="compositionally biased region" description="Basic residues" evidence="11">
    <location>
        <begin position="279"/>
        <end position="293"/>
    </location>
</feature>
<comment type="subcellular location">
    <subcellularLocation>
        <location evidence="1">Nucleus</location>
        <location evidence="1">Nucleolus</location>
    </subcellularLocation>
</comment>
<dbReference type="CTD" id="26156"/>
<proteinExistence type="inferred from homology"/>
<dbReference type="FunFam" id="3.40.50.790:FF:000004">
    <property type="entry name" value="Ribosomal L1 domain-containing 1-like 1"/>
    <property type="match status" value="1"/>
</dbReference>
<dbReference type="AlphaFoldDB" id="A0A2K5EKX0"/>
<dbReference type="OrthoDB" id="10251727at2759"/>
<accession>A0A2K5EKX0</accession>
<keyword evidence="13" id="KW-1185">Reference proteome</keyword>
<sequence length="492" mass="55262">MEDSASTPLSSSAATATSTSTSAAPTARKQLDKEQVRKALEALLTHCKSRKNDYGLLLNENENLFLMVVLWKIPSKELRVRLPLPHGIRSDLEDICLFTKDEPNSTPEKTEQFYRKLLDKHGIKTISQIIPFQTLKKEYKPFEAKLRLLSTFDFFLTDARIRRLLPSLIGRHFYQRKKVPVSVNLLSKNLSREINDCIGGTVLNISKSGSCSAIRIGHIGMQIEHIIENIVAVTKGLSEKLPEKWESVKLLFVKTEKSAALPIFSSFVSNWDEATKKSMLNKKKKEARKKRRERNHEKQKERNKIRKKKQQASKPASVLSQDAVAPESGDATVKKPESKKEQTPEHGKKRRGKGKAQVQVANDSEDEIPQLIPIGKTPAKENVEIQKHAKGKKSPTKSPIPSTPRGKKRKALPASETPKAAESETPGKGPRKKPKIKEEAVKEKNPSLGKKDVRQTPKKPEAKFFTTPSKSARKASHTLKKRPKKTKVPQST</sequence>
<evidence type="ECO:0000256" key="4">
    <source>
        <dbReference type="ARBA" id="ARBA00022843"/>
    </source>
</evidence>
<keyword evidence="6" id="KW-0175">Coiled coil</keyword>
<dbReference type="Ensembl" id="ENSANAT00000051940.1">
    <property type="protein sequence ID" value="ENSANAP00000033878.1"/>
    <property type="gene ID" value="ENSANAG00000034590.1"/>
</dbReference>
<feature type="compositionally biased region" description="Basic and acidic residues" evidence="11">
    <location>
        <begin position="436"/>
        <end position="462"/>
    </location>
</feature>
<dbReference type="KEGG" id="anan:105717828"/>
<evidence type="ECO:0000256" key="9">
    <source>
        <dbReference type="ARBA" id="ARBA00061550"/>
    </source>
</evidence>
<dbReference type="Pfam" id="PF00687">
    <property type="entry name" value="Ribosomal_L1"/>
    <property type="match status" value="1"/>
</dbReference>
<dbReference type="CDD" id="cd00403">
    <property type="entry name" value="Ribosomal_L1"/>
    <property type="match status" value="1"/>
</dbReference>
<evidence type="ECO:0000256" key="11">
    <source>
        <dbReference type="SAM" id="MobiDB-lite"/>
    </source>
</evidence>
<comment type="function">
    <text evidence="8">Regulates cellular senescence through inhibition of PTEN translation. Acts as a pro-apoptotic regulator in response to DNA damage.</text>
</comment>
<evidence type="ECO:0000256" key="5">
    <source>
        <dbReference type="ARBA" id="ARBA00022990"/>
    </source>
</evidence>
<keyword evidence="4" id="KW-0832">Ubl conjugation</keyword>
<organism evidence="12 13">
    <name type="scientific">Aotus nancymaae</name>
    <name type="common">Ma's night monkey</name>
    <dbReference type="NCBI Taxonomy" id="37293"/>
    <lineage>
        <taxon>Eukaryota</taxon>
        <taxon>Metazoa</taxon>
        <taxon>Chordata</taxon>
        <taxon>Craniata</taxon>
        <taxon>Vertebrata</taxon>
        <taxon>Euteleostomi</taxon>
        <taxon>Mammalia</taxon>
        <taxon>Eutheria</taxon>
        <taxon>Euarchontoglires</taxon>
        <taxon>Primates</taxon>
        <taxon>Haplorrhini</taxon>
        <taxon>Platyrrhini</taxon>
        <taxon>Aotidae</taxon>
        <taxon>Aotus</taxon>
    </lineage>
</organism>
<protein>
    <recommendedName>
        <fullName evidence="10">Ribosomal L1 domain-containing protein 1</fullName>
    </recommendedName>
</protein>
<dbReference type="InterPro" id="IPR023674">
    <property type="entry name" value="Ribosomal_uL1-like"/>
</dbReference>
<feature type="region of interest" description="Disordered" evidence="11">
    <location>
        <begin position="1"/>
        <end position="31"/>
    </location>
</feature>
<evidence type="ECO:0000313" key="13">
    <source>
        <dbReference type="Proteomes" id="UP000233020"/>
    </source>
</evidence>
<evidence type="ECO:0000256" key="7">
    <source>
        <dbReference type="ARBA" id="ARBA00023242"/>
    </source>
</evidence>
<comment type="similarity">
    <text evidence="9">Belongs to the universal ribosomal protein uL1 family. Highly divergent.</text>
</comment>
<feature type="compositionally biased region" description="Low complexity" evidence="11">
    <location>
        <begin position="1"/>
        <end position="27"/>
    </location>
</feature>
<dbReference type="InterPro" id="IPR028364">
    <property type="entry name" value="Ribosomal_uL1/biogenesis"/>
</dbReference>
<dbReference type="Gene3D" id="3.30.190.20">
    <property type="match status" value="1"/>
</dbReference>
<dbReference type="InterPro" id="IPR016095">
    <property type="entry name" value="Ribosomal_uL1_3-a/b-sand"/>
</dbReference>
<dbReference type="Gene3D" id="3.40.50.790">
    <property type="match status" value="1"/>
</dbReference>
<evidence type="ECO:0000256" key="3">
    <source>
        <dbReference type="ARBA" id="ARBA00022553"/>
    </source>
</evidence>
<reference evidence="12" key="1">
    <citation type="submission" date="2025-08" db="UniProtKB">
        <authorList>
            <consortium name="Ensembl"/>
        </authorList>
    </citation>
    <scope>IDENTIFICATION</scope>
</reference>
<feature type="compositionally biased region" description="Basic and acidic residues" evidence="11">
    <location>
        <begin position="332"/>
        <end position="346"/>
    </location>
</feature>
<evidence type="ECO:0000256" key="6">
    <source>
        <dbReference type="ARBA" id="ARBA00023054"/>
    </source>
</evidence>
<keyword evidence="5" id="KW-0007">Acetylation</keyword>
<feature type="compositionally biased region" description="Basic residues" evidence="11">
    <location>
        <begin position="471"/>
        <end position="492"/>
    </location>
</feature>
<evidence type="ECO:0000313" key="12">
    <source>
        <dbReference type="Ensembl" id="ENSANAP00000033878.1"/>
    </source>
</evidence>
<evidence type="ECO:0000256" key="10">
    <source>
        <dbReference type="ARBA" id="ARBA00070787"/>
    </source>
</evidence>
<dbReference type="OMA" id="GHTGMQA"/>
<keyword evidence="3" id="KW-0597">Phosphoprotein</keyword>
<dbReference type="GeneID" id="105717828"/>